<name>A0A8C0XBH2_CASCN</name>
<dbReference type="Pfam" id="PF00018">
    <property type="entry name" value="SH3_1"/>
    <property type="match status" value="1"/>
</dbReference>
<dbReference type="Ensembl" id="ENSCCNT00000029995.1">
    <property type="protein sequence ID" value="ENSCCNP00000023487.1"/>
    <property type="gene ID" value="ENSCCNG00000023061.1"/>
</dbReference>
<evidence type="ECO:0000256" key="2">
    <source>
        <dbReference type="PROSITE-ProRule" id="PRU00192"/>
    </source>
</evidence>
<evidence type="ECO:0000256" key="1">
    <source>
        <dbReference type="ARBA" id="ARBA00022443"/>
    </source>
</evidence>
<accession>A0A8C0XBH2</accession>
<protein>
    <recommendedName>
        <fullName evidence="3">SH3 domain-containing protein</fullName>
    </recommendedName>
</protein>
<sequence length="62" mass="6967">MEAIAKYDFKATADDELSFKRGDILKVSVDAHSNPSTTKTIQNKKRSNMWAQVILLPQLQSS</sequence>
<proteinExistence type="predicted"/>
<feature type="domain" description="SH3" evidence="3">
    <location>
        <begin position="1"/>
        <end position="62"/>
    </location>
</feature>
<dbReference type="SUPFAM" id="SSF50044">
    <property type="entry name" value="SH3-domain"/>
    <property type="match status" value="1"/>
</dbReference>
<reference evidence="4" key="1">
    <citation type="submission" date="2023-09" db="UniProtKB">
        <authorList>
            <consortium name="Ensembl"/>
        </authorList>
    </citation>
    <scope>IDENTIFICATION</scope>
</reference>
<dbReference type="Gene3D" id="2.30.30.40">
    <property type="entry name" value="SH3 Domains"/>
    <property type="match status" value="1"/>
</dbReference>
<organism evidence="4">
    <name type="scientific">Castor canadensis</name>
    <name type="common">American beaver</name>
    <dbReference type="NCBI Taxonomy" id="51338"/>
    <lineage>
        <taxon>Eukaryota</taxon>
        <taxon>Metazoa</taxon>
        <taxon>Chordata</taxon>
        <taxon>Craniata</taxon>
        <taxon>Vertebrata</taxon>
        <taxon>Euteleostomi</taxon>
        <taxon>Mammalia</taxon>
        <taxon>Eutheria</taxon>
        <taxon>Euarchontoglires</taxon>
        <taxon>Glires</taxon>
        <taxon>Rodentia</taxon>
        <taxon>Castorimorpha</taxon>
        <taxon>Castoridae</taxon>
        <taxon>Castor</taxon>
    </lineage>
</organism>
<keyword evidence="1 2" id="KW-0728">SH3 domain</keyword>
<evidence type="ECO:0000313" key="4">
    <source>
        <dbReference type="Ensembl" id="ENSCCNP00000023487.1"/>
    </source>
</evidence>
<dbReference type="InterPro" id="IPR001452">
    <property type="entry name" value="SH3_domain"/>
</dbReference>
<dbReference type="InterPro" id="IPR036028">
    <property type="entry name" value="SH3-like_dom_sf"/>
</dbReference>
<dbReference type="AlphaFoldDB" id="A0A8C0XBH2"/>
<evidence type="ECO:0000259" key="3">
    <source>
        <dbReference type="PROSITE" id="PS50002"/>
    </source>
</evidence>
<dbReference type="PROSITE" id="PS50002">
    <property type="entry name" value="SH3"/>
    <property type="match status" value="1"/>
</dbReference>